<evidence type="ECO:0000313" key="3">
    <source>
        <dbReference type="Proteomes" id="UP000504638"/>
    </source>
</evidence>
<dbReference type="PANTHER" id="PTHR42791:SF4">
    <property type="entry name" value="ACETYLTRANSFERASE, GNAT FAMILY FAMILY (AFU_ORTHOLOGUE AFUA_4G09540)-RELATED"/>
    <property type="match status" value="1"/>
</dbReference>
<sequence length="216" mass="23969">MATTIPNHSILPLEESDIPSLARHVQASKLELSINRFLWKDWPNEAGQAVNSRQAIEGSFARSDSDRFKVVKDDTGEIVGHLVITHKRPVPQEEGGNPVKPEVQKEMNPEILDWVIRASASNQKLVKDREHLVITHFYVAPSSRKQGIASSLIRLVIQKGKEAALPVFAGVEPQALSLLLAHGFKEIGYSDIDLSKFAPENCGWGVFRLTAVILEH</sequence>
<dbReference type="AlphaFoldDB" id="A0A6G1FUX1"/>
<dbReference type="InterPro" id="IPR016181">
    <property type="entry name" value="Acyl_CoA_acyltransferase"/>
</dbReference>
<evidence type="ECO:0000313" key="2">
    <source>
        <dbReference type="EMBL" id="KAF1809449.1"/>
    </source>
</evidence>
<dbReference type="PROSITE" id="PS51186">
    <property type="entry name" value="GNAT"/>
    <property type="match status" value="1"/>
</dbReference>
<evidence type="ECO:0000313" key="4">
    <source>
        <dbReference type="RefSeq" id="XP_033531080.1"/>
    </source>
</evidence>
<dbReference type="PANTHER" id="PTHR42791">
    <property type="entry name" value="GNAT FAMILY ACETYLTRANSFERASE"/>
    <property type="match status" value="1"/>
</dbReference>
<organism evidence="2">
    <name type="scientific">Eremomyces bilateralis CBS 781.70</name>
    <dbReference type="NCBI Taxonomy" id="1392243"/>
    <lineage>
        <taxon>Eukaryota</taxon>
        <taxon>Fungi</taxon>
        <taxon>Dikarya</taxon>
        <taxon>Ascomycota</taxon>
        <taxon>Pezizomycotina</taxon>
        <taxon>Dothideomycetes</taxon>
        <taxon>Dothideomycetes incertae sedis</taxon>
        <taxon>Eremomycetales</taxon>
        <taxon>Eremomycetaceae</taxon>
        <taxon>Eremomyces</taxon>
    </lineage>
</organism>
<reference evidence="2 4" key="1">
    <citation type="submission" date="2020-01" db="EMBL/GenBank/DDBJ databases">
        <authorList>
            <consortium name="DOE Joint Genome Institute"/>
            <person name="Haridas S."/>
            <person name="Albert R."/>
            <person name="Binder M."/>
            <person name="Bloem J."/>
            <person name="Labutti K."/>
            <person name="Salamov A."/>
            <person name="Andreopoulos B."/>
            <person name="Baker S.E."/>
            <person name="Barry K."/>
            <person name="Bills G."/>
            <person name="Bluhm B.H."/>
            <person name="Cannon C."/>
            <person name="Castanera R."/>
            <person name="Culley D.E."/>
            <person name="Daum C."/>
            <person name="Ezra D."/>
            <person name="Gonzalez J.B."/>
            <person name="Henrissat B."/>
            <person name="Kuo A."/>
            <person name="Liang C."/>
            <person name="Lipzen A."/>
            <person name="Lutzoni F."/>
            <person name="Magnuson J."/>
            <person name="Mondo S."/>
            <person name="Nolan M."/>
            <person name="Ohm R."/>
            <person name="Pangilinan J."/>
            <person name="Park H.-J."/>
            <person name="Ramirez L."/>
            <person name="Alfaro M."/>
            <person name="Sun H."/>
            <person name="Tritt A."/>
            <person name="Yoshinaga Y."/>
            <person name="Zwiers L.-H."/>
            <person name="Turgeon B.G."/>
            <person name="Goodwin S.B."/>
            <person name="Spatafora J.W."/>
            <person name="Crous P.W."/>
            <person name="Grigoriev I.V."/>
        </authorList>
    </citation>
    <scope>NUCLEOTIDE SEQUENCE</scope>
    <source>
        <strain evidence="2 4">CBS 781.70</strain>
    </source>
</reference>
<name>A0A6G1FUX1_9PEZI</name>
<dbReference type="RefSeq" id="XP_033531080.1">
    <property type="nucleotide sequence ID" value="XM_033681500.1"/>
</dbReference>
<proteinExistence type="predicted"/>
<dbReference type="Pfam" id="PF00583">
    <property type="entry name" value="Acetyltransf_1"/>
    <property type="match status" value="1"/>
</dbReference>
<dbReference type="InterPro" id="IPR052523">
    <property type="entry name" value="Trichothecene_AcTrans"/>
</dbReference>
<dbReference type="GO" id="GO:0016747">
    <property type="term" value="F:acyltransferase activity, transferring groups other than amino-acyl groups"/>
    <property type="evidence" value="ECO:0007669"/>
    <property type="project" value="InterPro"/>
</dbReference>
<dbReference type="Proteomes" id="UP000504638">
    <property type="component" value="Unplaced"/>
</dbReference>
<evidence type="ECO:0000259" key="1">
    <source>
        <dbReference type="PROSITE" id="PS51186"/>
    </source>
</evidence>
<dbReference type="GeneID" id="54422070"/>
<reference evidence="4" key="3">
    <citation type="submission" date="2025-04" db="UniProtKB">
        <authorList>
            <consortium name="RefSeq"/>
        </authorList>
    </citation>
    <scope>IDENTIFICATION</scope>
    <source>
        <strain evidence="4">CBS 781.70</strain>
    </source>
</reference>
<dbReference type="CDD" id="cd04301">
    <property type="entry name" value="NAT_SF"/>
    <property type="match status" value="1"/>
</dbReference>
<accession>A0A6G1FUX1</accession>
<dbReference type="InterPro" id="IPR000182">
    <property type="entry name" value="GNAT_dom"/>
</dbReference>
<gene>
    <name evidence="2 4" type="ORF">P152DRAFT_476365</name>
</gene>
<keyword evidence="3" id="KW-1185">Reference proteome</keyword>
<dbReference type="OrthoDB" id="410198at2759"/>
<protein>
    <recommendedName>
        <fullName evidence="1">N-acetyltransferase domain-containing protein</fullName>
    </recommendedName>
</protein>
<reference evidence="4" key="2">
    <citation type="submission" date="2020-04" db="EMBL/GenBank/DDBJ databases">
        <authorList>
            <consortium name="NCBI Genome Project"/>
        </authorList>
    </citation>
    <scope>NUCLEOTIDE SEQUENCE</scope>
    <source>
        <strain evidence="4">CBS 781.70</strain>
    </source>
</reference>
<dbReference type="Gene3D" id="3.40.630.30">
    <property type="match status" value="1"/>
</dbReference>
<dbReference type="SUPFAM" id="SSF55729">
    <property type="entry name" value="Acyl-CoA N-acyltransferases (Nat)"/>
    <property type="match status" value="1"/>
</dbReference>
<dbReference type="EMBL" id="ML975172">
    <property type="protein sequence ID" value="KAF1809449.1"/>
    <property type="molecule type" value="Genomic_DNA"/>
</dbReference>
<feature type="domain" description="N-acetyltransferase" evidence="1">
    <location>
        <begin position="25"/>
        <end position="216"/>
    </location>
</feature>